<reference evidence="3" key="2">
    <citation type="submission" date="2016-11" db="EMBL/GenBank/DDBJ databases">
        <authorList>
            <person name="Varghese N."/>
            <person name="Submissions S."/>
        </authorList>
    </citation>
    <scope>NUCLEOTIDE SEQUENCE [LARGE SCALE GENOMIC DNA]</scope>
    <source>
        <strain evidence="3">DSM 27989</strain>
    </source>
</reference>
<proteinExistence type="predicted"/>
<evidence type="ECO:0000313" key="1">
    <source>
        <dbReference type="EMBL" id="GGE95953.1"/>
    </source>
</evidence>
<dbReference type="AlphaFoldDB" id="A0A1M7B6B9"/>
<organism evidence="2 3">
    <name type="scientific">Chishuiella changwenlii</name>
    <dbReference type="NCBI Taxonomy" id="1434701"/>
    <lineage>
        <taxon>Bacteria</taxon>
        <taxon>Pseudomonadati</taxon>
        <taxon>Bacteroidota</taxon>
        <taxon>Flavobacteriia</taxon>
        <taxon>Flavobacteriales</taxon>
        <taxon>Weeksellaceae</taxon>
        <taxon>Chishuiella</taxon>
    </lineage>
</organism>
<reference evidence="1" key="5">
    <citation type="submission" date="2024-05" db="EMBL/GenBank/DDBJ databases">
        <authorList>
            <person name="Sun Q."/>
            <person name="Zhou Y."/>
        </authorList>
    </citation>
    <scope>NUCLEOTIDE SEQUENCE</scope>
    <source>
        <strain evidence="1">CGMCC 1.12707</strain>
    </source>
</reference>
<dbReference type="EMBL" id="BMFL01000007">
    <property type="protein sequence ID" value="GGE95953.1"/>
    <property type="molecule type" value="Genomic_DNA"/>
</dbReference>
<evidence type="ECO:0000313" key="3">
    <source>
        <dbReference type="Proteomes" id="UP000184120"/>
    </source>
</evidence>
<reference evidence="4" key="4">
    <citation type="journal article" date="2019" name="Int. J. Syst. Evol. Microbiol.">
        <title>The Global Catalogue of Microorganisms (GCM) 10K type strain sequencing project: providing services to taxonomists for standard genome sequencing and annotation.</title>
        <authorList>
            <consortium name="The Broad Institute Genomics Platform"/>
            <consortium name="The Broad Institute Genome Sequencing Center for Infectious Disease"/>
            <person name="Wu L."/>
            <person name="Ma J."/>
        </authorList>
    </citation>
    <scope>NUCLEOTIDE SEQUENCE [LARGE SCALE GENOMIC DNA]</scope>
    <source>
        <strain evidence="4">CGMCC 1.12707</strain>
    </source>
</reference>
<dbReference type="EMBL" id="FRBH01000010">
    <property type="protein sequence ID" value="SHL50512.1"/>
    <property type="molecule type" value="Genomic_DNA"/>
</dbReference>
<keyword evidence="4" id="KW-1185">Reference proteome</keyword>
<reference evidence="1" key="1">
    <citation type="journal article" date="2014" name="Int. J. Syst. Evol. Microbiol.">
        <title>Complete genome of a new Firmicutes species belonging to the dominant human colonic microbiota ('Ruminococcus bicirculans') reveals two chromosomes and a selective capacity to utilize plant glucans.</title>
        <authorList>
            <consortium name="NISC Comparative Sequencing Program"/>
            <person name="Wegmann U."/>
            <person name="Louis P."/>
            <person name="Goesmann A."/>
            <person name="Henrissat B."/>
            <person name="Duncan S.H."/>
            <person name="Flint H.J."/>
        </authorList>
    </citation>
    <scope>NUCLEOTIDE SEQUENCE</scope>
    <source>
        <strain evidence="1">CGMCC 1.12707</strain>
    </source>
</reference>
<sequence length="152" mass="17719">MDLSFFSLKKSDSFTKNQKPMKPILIILSSLFIFSSCHNDDNNNIQNEIPVDYFFAVDTIYGSKNDEERIVEFEIDGIRHRDTAPCFWHHRKFTSSIESNIKVNIIKKKGTHVYFKVRKNIMLDNNGNIITNGKLITNTSFRDQLDTIIKIK</sequence>
<gene>
    <name evidence="1" type="ORF">GCM10010984_11850</name>
    <name evidence="2" type="ORF">SAMN05443634_11061</name>
</gene>
<name>A0A1M7B6B9_9FLAO</name>
<reference evidence="2" key="3">
    <citation type="submission" date="2016-11" db="EMBL/GenBank/DDBJ databases">
        <authorList>
            <person name="Jaros S."/>
            <person name="Januszkiewicz K."/>
            <person name="Wedrychowicz H."/>
        </authorList>
    </citation>
    <scope>NUCLEOTIDE SEQUENCE [LARGE SCALE GENOMIC DNA]</scope>
    <source>
        <strain evidence="2">DSM 27989</strain>
    </source>
</reference>
<evidence type="ECO:0008006" key="5">
    <source>
        <dbReference type="Google" id="ProtNLM"/>
    </source>
</evidence>
<protein>
    <recommendedName>
        <fullName evidence="5">Lipoprotein</fullName>
    </recommendedName>
</protein>
<accession>A0A1M7B6B9</accession>
<dbReference type="Proteomes" id="UP000650994">
    <property type="component" value="Unassembled WGS sequence"/>
</dbReference>
<dbReference type="STRING" id="1434701.SAMN05443634_11061"/>
<evidence type="ECO:0000313" key="2">
    <source>
        <dbReference type="EMBL" id="SHL50512.1"/>
    </source>
</evidence>
<dbReference type="Proteomes" id="UP000184120">
    <property type="component" value="Unassembled WGS sequence"/>
</dbReference>
<evidence type="ECO:0000313" key="4">
    <source>
        <dbReference type="Proteomes" id="UP000650994"/>
    </source>
</evidence>